<dbReference type="STRING" id="1173061.A0A0J9XLG9"/>
<feature type="domain" description="Pirin N-terminal" evidence="3">
    <location>
        <begin position="4"/>
        <end position="92"/>
    </location>
</feature>
<dbReference type="Gene3D" id="2.60.120.10">
    <property type="entry name" value="Jelly Rolls"/>
    <property type="match status" value="2"/>
</dbReference>
<reference evidence="4" key="1">
    <citation type="submission" date="2014-03" db="EMBL/GenBank/DDBJ databases">
        <authorList>
            <person name="Casaregola S."/>
        </authorList>
    </citation>
    <scope>NUCLEOTIDE SEQUENCE [LARGE SCALE GENOMIC DNA]</scope>
    <source>
        <strain evidence="4">CLIB 918</strain>
    </source>
</reference>
<evidence type="ECO:0000259" key="3">
    <source>
        <dbReference type="Pfam" id="PF02678"/>
    </source>
</evidence>
<dbReference type="InterPro" id="IPR014710">
    <property type="entry name" value="RmlC-like_jellyroll"/>
</dbReference>
<dbReference type="PIRSF" id="PIRSF006232">
    <property type="entry name" value="Pirin"/>
    <property type="match status" value="1"/>
</dbReference>
<evidence type="ECO:0000256" key="1">
    <source>
        <dbReference type="ARBA" id="ARBA00008416"/>
    </source>
</evidence>
<gene>
    <name evidence="4" type="ORF">BN980_GECA32s00824g</name>
</gene>
<sequence length="252" mass="29357">MKHFTLFLVLDHFKLNPESGFPDHPDREQKTISYLFKGRVDHEDFTGLKCTLEPGDLQFMTAGRGIMNPEFPKIDQEKDGSITYVEGLQLWVDLPAKLKDSEPRYQDLRAKEIPIARPDEKITIKVISGQSYDIDSKRFCLYPHLNVGFCHLAGGKVKQNIPTGYNSFLYIVDSKARILGKTYTKYTNILFRLKEDFMEVEILKQQISQYEPFVEKSRDKIMQAFNDFQLHKNGFDRAQGWSSEIDKRFTKQ</sequence>
<evidence type="ECO:0000313" key="5">
    <source>
        <dbReference type="Proteomes" id="UP000242525"/>
    </source>
</evidence>
<dbReference type="Pfam" id="PF02678">
    <property type="entry name" value="Pirin"/>
    <property type="match status" value="1"/>
</dbReference>
<dbReference type="EMBL" id="CCBN010000028">
    <property type="protein sequence ID" value="CDO57991.1"/>
    <property type="molecule type" value="Genomic_DNA"/>
</dbReference>
<keyword evidence="5" id="KW-1185">Reference proteome</keyword>
<proteinExistence type="inferred from homology"/>
<comment type="caution">
    <text evidence="4">The sequence shown here is derived from an EMBL/GenBank/DDBJ whole genome shotgun (WGS) entry which is preliminary data.</text>
</comment>
<dbReference type="InterPro" id="IPR012093">
    <property type="entry name" value="Pirin"/>
</dbReference>
<dbReference type="Proteomes" id="UP000242525">
    <property type="component" value="Unassembled WGS sequence"/>
</dbReference>
<dbReference type="AlphaFoldDB" id="A0A0J9XLG9"/>
<name>A0A0J9XLG9_GEOCN</name>
<dbReference type="SUPFAM" id="SSF51182">
    <property type="entry name" value="RmlC-like cupins"/>
    <property type="match status" value="1"/>
</dbReference>
<evidence type="ECO:0000313" key="4">
    <source>
        <dbReference type="EMBL" id="CDO57991.1"/>
    </source>
</evidence>
<dbReference type="PANTHER" id="PTHR13903">
    <property type="entry name" value="PIRIN-RELATED"/>
    <property type="match status" value="1"/>
</dbReference>
<dbReference type="InterPro" id="IPR003829">
    <property type="entry name" value="Pirin_N_dom"/>
</dbReference>
<dbReference type="InterPro" id="IPR011051">
    <property type="entry name" value="RmlC_Cupin_sf"/>
</dbReference>
<protein>
    <recommendedName>
        <fullName evidence="3">Pirin N-terminal domain-containing protein</fullName>
    </recommendedName>
</protein>
<dbReference type="PANTHER" id="PTHR13903:SF8">
    <property type="entry name" value="PIRIN"/>
    <property type="match status" value="1"/>
</dbReference>
<dbReference type="OrthoDB" id="198735at2759"/>
<evidence type="ECO:0000256" key="2">
    <source>
        <dbReference type="RuleBase" id="RU003457"/>
    </source>
</evidence>
<accession>A0A0J9XLG9</accession>
<organism evidence="4 5">
    <name type="scientific">Geotrichum candidum</name>
    <name type="common">Oospora lactis</name>
    <name type="synonym">Dipodascus geotrichum</name>
    <dbReference type="NCBI Taxonomy" id="1173061"/>
    <lineage>
        <taxon>Eukaryota</taxon>
        <taxon>Fungi</taxon>
        <taxon>Dikarya</taxon>
        <taxon>Ascomycota</taxon>
        <taxon>Saccharomycotina</taxon>
        <taxon>Dipodascomycetes</taxon>
        <taxon>Dipodascales</taxon>
        <taxon>Dipodascaceae</taxon>
        <taxon>Geotrichum</taxon>
    </lineage>
</organism>
<comment type="similarity">
    <text evidence="1 2">Belongs to the pirin family.</text>
</comment>